<dbReference type="Gene3D" id="2.160.10.10">
    <property type="entry name" value="Hexapeptide repeat proteins"/>
    <property type="match status" value="1"/>
</dbReference>
<name>A0ABR7FY27_9FIRM</name>
<evidence type="ECO:0000256" key="1">
    <source>
        <dbReference type="ARBA" id="ARBA00022679"/>
    </source>
</evidence>
<keyword evidence="3" id="KW-0012">Acyltransferase</keyword>
<dbReference type="InterPro" id="IPR018357">
    <property type="entry name" value="Hexapep_transf_CS"/>
</dbReference>
<dbReference type="PANTHER" id="PTHR23416">
    <property type="entry name" value="SIALIC ACID SYNTHASE-RELATED"/>
    <property type="match status" value="1"/>
</dbReference>
<evidence type="ECO:0000256" key="2">
    <source>
        <dbReference type="ARBA" id="ARBA00022737"/>
    </source>
</evidence>
<organism evidence="3 4">
    <name type="scientific">Lachnospira hominis</name>
    <name type="common">ex Liu et al. 2021</name>
    <dbReference type="NCBI Taxonomy" id="2763051"/>
    <lineage>
        <taxon>Bacteria</taxon>
        <taxon>Bacillati</taxon>
        <taxon>Bacillota</taxon>
        <taxon>Clostridia</taxon>
        <taxon>Lachnospirales</taxon>
        <taxon>Lachnospiraceae</taxon>
        <taxon>Lachnospira</taxon>
    </lineage>
</organism>
<dbReference type="Proteomes" id="UP000628463">
    <property type="component" value="Unassembled WGS sequence"/>
</dbReference>
<proteinExistence type="predicted"/>
<keyword evidence="2" id="KW-0677">Repeat</keyword>
<evidence type="ECO:0000313" key="3">
    <source>
        <dbReference type="EMBL" id="MBC5679396.1"/>
    </source>
</evidence>
<accession>A0ABR7FY27</accession>
<keyword evidence="4" id="KW-1185">Reference proteome</keyword>
<dbReference type="SUPFAM" id="SSF51161">
    <property type="entry name" value="Trimeric LpxA-like enzymes"/>
    <property type="match status" value="1"/>
</dbReference>
<evidence type="ECO:0000313" key="4">
    <source>
        <dbReference type="Proteomes" id="UP000628463"/>
    </source>
</evidence>
<comment type="caution">
    <text evidence="3">The sequence shown here is derived from an EMBL/GenBank/DDBJ whole genome shotgun (WGS) entry which is preliminary data.</text>
</comment>
<dbReference type="GO" id="GO:0016746">
    <property type="term" value="F:acyltransferase activity"/>
    <property type="evidence" value="ECO:0007669"/>
    <property type="project" value="UniProtKB-KW"/>
</dbReference>
<sequence length="240" mass="28081">MFIKEFVKKILYGNRYSSETYIKYLKRLGVKIGERTVIFSPRETFIDEQYPWMVEIGNDVQITRGVIILTHSYDWSVVKKKYSRLYGASGNVVIKDNVFIGVNTVILKGVTIGENSIIGAGSVVAKDIPANSVAVGNPAKVIHKIDNSYLKKYSDRQEKEAIDLAVGYYNRYKKWPDNTIFYDYFWLWNDDKDYEKIPRYKYEMELLGNYEDCMKNLKLIRQNPRYASFDEFIEKCKCLV</sequence>
<dbReference type="InterPro" id="IPR001451">
    <property type="entry name" value="Hexapep"/>
</dbReference>
<gene>
    <name evidence="3" type="ORF">H8S01_00235</name>
</gene>
<dbReference type="InterPro" id="IPR011004">
    <property type="entry name" value="Trimer_LpxA-like_sf"/>
</dbReference>
<protein>
    <submittedName>
        <fullName evidence="3">Acyltransferase</fullName>
    </submittedName>
</protein>
<dbReference type="InterPro" id="IPR051159">
    <property type="entry name" value="Hexapeptide_acetyltransf"/>
</dbReference>
<keyword evidence="1" id="KW-0808">Transferase</keyword>
<reference evidence="3 4" key="1">
    <citation type="submission" date="2020-08" db="EMBL/GenBank/DDBJ databases">
        <title>Genome public.</title>
        <authorList>
            <person name="Liu C."/>
            <person name="Sun Q."/>
        </authorList>
    </citation>
    <scope>NUCLEOTIDE SEQUENCE [LARGE SCALE GENOMIC DNA]</scope>
    <source>
        <strain evidence="3 4">NSJ-43</strain>
    </source>
</reference>
<dbReference type="EMBL" id="JACOPD010000001">
    <property type="protein sequence ID" value="MBC5679396.1"/>
    <property type="molecule type" value="Genomic_DNA"/>
</dbReference>
<dbReference type="PROSITE" id="PS00101">
    <property type="entry name" value="HEXAPEP_TRANSFERASES"/>
    <property type="match status" value="1"/>
</dbReference>
<dbReference type="Pfam" id="PF00132">
    <property type="entry name" value="Hexapep"/>
    <property type="match status" value="1"/>
</dbReference>
<dbReference type="CDD" id="cd04647">
    <property type="entry name" value="LbH_MAT_like"/>
    <property type="match status" value="1"/>
</dbReference>